<dbReference type="RefSeq" id="WP_092454603.1">
    <property type="nucleotide sequence ID" value="NZ_FOJI01000009.1"/>
</dbReference>
<reference evidence="2 3" key="1">
    <citation type="submission" date="2016-10" db="EMBL/GenBank/DDBJ databases">
        <authorList>
            <person name="de Groot N.N."/>
        </authorList>
    </citation>
    <scope>NUCLEOTIDE SEQUENCE [LARGE SCALE GENOMIC DNA]</scope>
    <source>
        <strain evidence="2 3">DSM 9179</strain>
    </source>
</reference>
<sequence length="303" mass="34859">MEEKVEFEKTVSSIEEYLSEVFNAASNLKNNAIKNEVIFFRGNSNKDFEIIPSIARDRKFSCDISILNEERNLIETAKYRLPKIFHNDLYPIDLLALLQHYGIPTRLLDITSNPLVALYFACQDLSIDGEVIVFVDNQSDIANYPIINAIADSYKFAFTTSEDLSMFYSKILIQPYFIEQKYSLEFCGDEKQGGRWIQECCEKPMFVHAQENSTRQKLQQGKYILFPNHIVEGNGGPYFEKVIHPIPKEEKYIKKRILIPDGAKKEILNKLEVLGISESTLFADNIDTVCRTIAEDAKKRTLN</sequence>
<accession>A0A1I0QWI0</accession>
<organism evidence="2 3">
    <name type="scientific">[Clostridium] fimetarium</name>
    <dbReference type="NCBI Taxonomy" id="99656"/>
    <lineage>
        <taxon>Bacteria</taxon>
        <taxon>Bacillati</taxon>
        <taxon>Bacillota</taxon>
        <taxon>Clostridia</taxon>
        <taxon>Lachnospirales</taxon>
        <taxon>Lachnospiraceae</taxon>
    </lineage>
</organism>
<feature type="domain" description="FRG" evidence="1">
    <location>
        <begin position="34"/>
        <end position="132"/>
    </location>
</feature>
<dbReference type="OrthoDB" id="9816036at2"/>
<proteinExistence type="predicted"/>
<dbReference type="Proteomes" id="UP000199701">
    <property type="component" value="Unassembled WGS sequence"/>
</dbReference>
<dbReference type="InterPro" id="IPR014966">
    <property type="entry name" value="FRG-dom"/>
</dbReference>
<protein>
    <submittedName>
        <fullName evidence="2">FRG domain-containing protein</fullName>
    </submittedName>
</protein>
<evidence type="ECO:0000313" key="3">
    <source>
        <dbReference type="Proteomes" id="UP000199701"/>
    </source>
</evidence>
<dbReference type="SMART" id="SM00901">
    <property type="entry name" value="FRG"/>
    <property type="match status" value="1"/>
</dbReference>
<name>A0A1I0QWI0_9FIRM</name>
<gene>
    <name evidence="2" type="ORF">SAMN05421659_109192</name>
</gene>
<dbReference type="AlphaFoldDB" id="A0A1I0QWI0"/>
<dbReference type="STRING" id="99656.SAMN05421659_109192"/>
<dbReference type="Pfam" id="PF08867">
    <property type="entry name" value="FRG"/>
    <property type="match status" value="1"/>
</dbReference>
<keyword evidence="3" id="KW-1185">Reference proteome</keyword>
<dbReference type="EMBL" id="FOJI01000009">
    <property type="protein sequence ID" value="SEW31861.1"/>
    <property type="molecule type" value="Genomic_DNA"/>
</dbReference>
<evidence type="ECO:0000313" key="2">
    <source>
        <dbReference type="EMBL" id="SEW31861.1"/>
    </source>
</evidence>
<evidence type="ECO:0000259" key="1">
    <source>
        <dbReference type="SMART" id="SM00901"/>
    </source>
</evidence>